<dbReference type="Proteomes" id="UP000294558">
    <property type="component" value="Unassembled WGS sequence"/>
</dbReference>
<evidence type="ECO:0000313" key="5">
    <source>
        <dbReference type="EMBL" id="TDT14783.1"/>
    </source>
</evidence>
<evidence type="ECO:0000256" key="1">
    <source>
        <dbReference type="ARBA" id="ARBA00006594"/>
    </source>
</evidence>
<dbReference type="InterPro" id="IPR029063">
    <property type="entry name" value="SAM-dependent_MTases_sf"/>
</dbReference>
<protein>
    <submittedName>
        <fullName evidence="5">HsdM-like protein</fullName>
    </submittedName>
</protein>
<dbReference type="OrthoDB" id="9784823at2"/>
<dbReference type="Pfam" id="PF12161">
    <property type="entry name" value="HsdM_N"/>
    <property type="match status" value="1"/>
</dbReference>
<dbReference type="Gene3D" id="1.20.1260.30">
    <property type="match status" value="1"/>
</dbReference>
<organism evidence="5 6">
    <name type="scientific">Ilumatobacter fluminis</name>
    <dbReference type="NCBI Taxonomy" id="467091"/>
    <lineage>
        <taxon>Bacteria</taxon>
        <taxon>Bacillati</taxon>
        <taxon>Actinomycetota</taxon>
        <taxon>Acidimicrobiia</taxon>
        <taxon>Acidimicrobiales</taxon>
        <taxon>Ilumatobacteraceae</taxon>
        <taxon>Ilumatobacter</taxon>
    </lineage>
</organism>
<dbReference type="InterPro" id="IPR038333">
    <property type="entry name" value="T1MK-like_N_sf"/>
</dbReference>
<comment type="similarity">
    <text evidence="1">Belongs to the N(4)/N(6)-methyltransferase family.</text>
</comment>
<evidence type="ECO:0000259" key="4">
    <source>
        <dbReference type="Pfam" id="PF12161"/>
    </source>
</evidence>
<dbReference type="SUPFAM" id="SSF53335">
    <property type="entry name" value="S-adenosyl-L-methionine-dependent methyltransferases"/>
    <property type="match status" value="1"/>
</dbReference>
<feature type="domain" description="N6 adenine-specific DNA methyltransferase N-terminal" evidence="4">
    <location>
        <begin position="10"/>
        <end position="62"/>
    </location>
</feature>
<dbReference type="AlphaFoldDB" id="A0A4R7HXE1"/>
<sequence>MNTTELNEVRNTLWKAADEMRANSTLGPAEYRSPVLGLIFLAYAEHRFEQVRPEVEANASARRPVTPDSYKARSVL</sequence>
<evidence type="ECO:0000313" key="6">
    <source>
        <dbReference type="Proteomes" id="UP000294558"/>
    </source>
</evidence>
<proteinExistence type="inferred from homology"/>
<gene>
    <name evidence="5" type="ORF">BDK89_0339</name>
</gene>
<reference evidence="5 6" key="1">
    <citation type="submission" date="2019-03" db="EMBL/GenBank/DDBJ databases">
        <title>Sequencing the genomes of 1000 actinobacteria strains.</title>
        <authorList>
            <person name="Klenk H.-P."/>
        </authorList>
    </citation>
    <scope>NUCLEOTIDE SEQUENCE [LARGE SCALE GENOMIC DNA]</scope>
    <source>
        <strain evidence="5 6">DSM 18936</strain>
    </source>
</reference>
<dbReference type="EMBL" id="SOAU01000001">
    <property type="protein sequence ID" value="TDT14783.1"/>
    <property type="molecule type" value="Genomic_DNA"/>
</dbReference>
<keyword evidence="6" id="KW-1185">Reference proteome</keyword>
<evidence type="ECO:0000256" key="2">
    <source>
        <dbReference type="ARBA" id="ARBA00022747"/>
    </source>
</evidence>
<evidence type="ECO:0000256" key="3">
    <source>
        <dbReference type="SAM" id="MobiDB-lite"/>
    </source>
</evidence>
<dbReference type="GO" id="GO:0009307">
    <property type="term" value="P:DNA restriction-modification system"/>
    <property type="evidence" value="ECO:0007669"/>
    <property type="project" value="UniProtKB-KW"/>
</dbReference>
<comment type="caution">
    <text evidence="5">The sequence shown here is derived from an EMBL/GenBank/DDBJ whole genome shotgun (WGS) entry which is preliminary data.</text>
</comment>
<feature type="region of interest" description="Disordered" evidence="3">
    <location>
        <begin position="55"/>
        <end position="76"/>
    </location>
</feature>
<dbReference type="InterPro" id="IPR022749">
    <property type="entry name" value="D12N6_MeTrfase_N"/>
</dbReference>
<accession>A0A4R7HXE1</accession>
<keyword evidence="2" id="KW-0680">Restriction system</keyword>
<name>A0A4R7HXE1_9ACTN</name>
<dbReference type="RefSeq" id="WP_133867298.1">
    <property type="nucleotide sequence ID" value="NZ_SOAU01000001.1"/>
</dbReference>